<evidence type="ECO:0000313" key="2">
    <source>
        <dbReference type="Proteomes" id="UP000827092"/>
    </source>
</evidence>
<dbReference type="EMBL" id="JAFNEN010000371">
    <property type="protein sequence ID" value="KAG8184530.1"/>
    <property type="molecule type" value="Genomic_DNA"/>
</dbReference>
<evidence type="ECO:0000313" key="1">
    <source>
        <dbReference type="EMBL" id="KAG8184530.1"/>
    </source>
</evidence>
<comment type="caution">
    <text evidence="1">The sequence shown here is derived from an EMBL/GenBank/DDBJ whole genome shotgun (WGS) entry which is preliminary data.</text>
</comment>
<keyword evidence="2" id="KW-1185">Reference proteome</keyword>
<gene>
    <name evidence="1" type="ORF">JTE90_023544</name>
</gene>
<name>A0AAV6UJE1_9ARAC</name>
<organism evidence="1 2">
    <name type="scientific">Oedothorax gibbosus</name>
    <dbReference type="NCBI Taxonomy" id="931172"/>
    <lineage>
        <taxon>Eukaryota</taxon>
        <taxon>Metazoa</taxon>
        <taxon>Ecdysozoa</taxon>
        <taxon>Arthropoda</taxon>
        <taxon>Chelicerata</taxon>
        <taxon>Arachnida</taxon>
        <taxon>Araneae</taxon>
        <taxon>Araneomorphae</taxon>
        <taxon>Entelegynae</taxon>
        <taxon>Araneoidea</taxon>
        <taxon>Linyphiidae</taxon>
        <taxon>Erigoninae</taxon>
        <taxon>Oedothorax</taxon>
    </lineage>
</organism>
<sequence length="68" mass="7932">MSQLLFRREAVREKRSFWSAARVEMPGSAAKLIHRVAPNPCKERFCLLFLSCLRRREINYTGFGIFLG</sequence>
<protein>
    <submittedName>
        <fullName evidence="1">Uncharacterized protein</fullName>
    </submittedName>
</protein>
<dbReference type="AlphaFoldDB" id="A0AAV6UJE1"/>
<accession>A0AAV6UJE1</accession>
<dbReference type="Proteomes" id="UP000827092">
    <property type="component" value="Unassembled WGS sequence"/>
</dbReference>
<reference evidence="1 2" key="1">
    <citation type="journal article" date="2022" name="Nat. Ecol. Evol.">
        <title>A masculinizing supergene underlies an exaggerated male reproductive morph in a spider.</title>
        <authorList>
            <person name="Hendrickx F."/>
            <person name="De Corte Z."/>
            <person name="Sonet G."/>
            <person name="Van Belleghem S.M."/>
            <person name="Kostlbacher S."/>
            <person name="Vangestel C."/>
        </authorList>
    </citation>
    <scope>NUCLEOTIDE SEQUENCE [LARGE SCALE GENOMIC DNA]</scope>
    <source>
        <strain evidence="1">W744_W776</strain>
    </source>
</reference>
<proteinExistence type="predicted"/>